<feature type="signal peptide" evidence="1">
    <location>
        <begin position="1"/>
        <end position="21"/>
    </location>
</feature>
<dbReference type="KEGG" id="nik:F5I99_08500"/>
<dbReference type="EMBL" id="CP044222">
    <property type="protein sequence ID" value="QEW06548.1"/>
    <property type="molecule type" value="Genomic_DNA"/>
</dbReference>
<evidence type="ECO:0000313" key="3">
    <source>
        <dbReference type="Proteomes" id="UP000325606"/>
    </source>
</evidence>
<dbReference type="AlphaFoldDB" id="A0A5J6LDW2"/>
<name>A0A5J6LDW2_9GAMM</name>
<keyword evidence="3" id="KW-1185">Reference proteome</keyword>
<evidence type="ECO:0000313" key="2">
    <source>
        <dbReference type="EMBL" id="QEW06548.1"/>
    </source>
</evidence>
<keyword evidence="1" id="KW-0732">Signal</keyword>
<evidence type="ECO:0000256" key="1">
    <source>
        <dbReference type="SAM" id="SignalP"/>
    </source>
</evidence>
<dbReference type="SUPFAM" id="SSF53807">
    <property type="entry name" value="Helical backbone' metal receptor"/>
    <property type="match status" value="1"/>
</dbReference>
<dbReference type="RefSeq" id="WP_151055001.1">
    <property type="nucleotide sequence ID" value="NZ_CP044222.1"/>
</dbReference>
<organism evidence="2 3">
    <name type="scientific">Nitrincola iocasae</name>
    <dbReference type="NCBI Taxonomy" id="2614693"/>
    <lineage>
        <taxon>Bacteria</taxon>
        <taxon>Pseudomonadati</taxon>
        <taxon>Pseudomonadota</taxon>
        <taxon>Gammaproteobacteria</taxon>
        <taxon>Oceanospirillales</taxon>
        <taxon>Oceanospirillaceae</taxon>
        <taxon>Nitrincola</taxon>
    </lineage>
</organism>
<dbReference type="Proteomes" id="UP000325606">
    <property type="component" value="Chromosome"/>
</dbReference>
<gene>
    <name evidence="2" type="ORF">F5I99_08500</name>
</gene>
<proteinExistence type="predicted"/>
<evidence type="ECO:0008006" key="4">
    <source>
        <dbReference type="Google" id="ProtNLM"/>
    </source>
</evidence>
<reference evidence="2 3" key="1">
    <citation type="submission" date="2019-09" db="EMBL/GenBank/DDBJ databases">
        <title>Nitrincola iocasae sp. nov., a bacterium isolated from the sediment collected at a cold seep field in South China Sea.</title>
        <authorList>
            <person name="Zhang H."/>
            <person name="Wang H."/>
            <person name="Li C."/>
        </authorList>
    </citation>
    <scope>NUCLEOTIDE SEQUENCE [LARGE SCALE GENOMIC DNA]</scope>
    <source>
        <strain evidence="2 3">KXZD1103</strain>
    </source>
</reference>
<protein>
    <recommendedName>
        <fullName evidence="4">ABC transporter substrate-binding protein</fullName>
    </recommendedName>
</protein>
<sequence>MKSFWSLITLITLLIPFSVQAAEGRVVSVAPVAHLIAAELLQETGIDTEFLAPARLPINRIPGWLRQVDASELESADVVLTIESVWPSLQLYPLMRSVSIQVVPIDLATELAPGGARVLMHPDAGESEYFWLDLNNLTQMINVAAKDLARVWPEESGTIERNRFDLQRAIQRTQIRIDGYLLAREFETLSLADERLMPLAQSLGMPISETGNNLRLSMAAGEDQHPEWLIDPLHRVGADSIKDWLITLETGLQAD</sequence>
<dbReference type="Gene3D" id="3.40.50.1980">
    <property type="entry name" value="Nitrogenase molybdenum iron protein domain"/>
    <property type="match status" value="1"/>
</dbReference>
<accession>A0A5J6LDW2</accession>
<feature type="chain" id="PRO_5023904000" description="ABC transporter substrate-binding protein" evidence="1">
    <location>
        <begin position="22"/>
        <end position="255"/>
    </location>
</feature>